<reference evidence="1" key="1">
    <citation type="submission" date="2022-07" db="EMBL/GenBank/DDBJ databases">
        <title>Phylogenomic reconstructions and comparative analyses of Kickxellomycotina fungi.</title>
        <authorList>
            <person name="Reynolds N.K."/>
            <person name="Stajich J.E."/>
            <person name="Barry K."/>
            <person name="Grigoriev I.V."/>
            <person name="Crous P."/>
            <person name="Smith M.E."/>
        </authorList>
    </citation>
    <scope>NUCLEOTIDE SEQUENCE</scope>
    <source>
        <strain evidence="1">CBS 190363</strain>
    </source>
</reference>
<proteinExistence type="predicted"/>
<comment type="caution">
    <text evidence="1">The sequence shown here is derived from an EMBL/GenBank/DDBJ whole genome shotgun (WGS) entry which is preliminary data.</text>
</comment>
<organism evidence="1 2">
    <name type="scientific">Coemansia aciculifera</name>
    <dbReference type="NCBI Taxonomy" id="417176"/>
    <lineage>
        <taxon>Eukaryota</taxon>
        <taxon>Fungi</taxon>
        <taxon>Fungi incertae sedis</taxon>
        <taxon>Zoopagomycota</taxon>
        <taxon>Kickxellomycotina</taxon>
        <taxon>Kickxellomycetes</taxon>
        <taxon>Kickxellales</taxon>
        <taxon>Kickxellaceae</taxon>
        <taxon>Coemansia</taxon>
    </lineage>
</organism>
<dbReference type="EMBL" id="JANBVB010002398">
    <property type="protein sequence ID" value="KAJ2885627.1"/>
    <property type="molecule type" value="Genomic_DNA"/>
</dbReference>
<gene>
    <name evidence="1" type="ORF">IWW38_005304</name>
</gene>
<sequence>MKRHCLRTILCDSVSVCGLCSKSLSGAFIQCSSCKIRCHDACTRLLQPCTAMRMSRFLYPANRKSSKRYESKTPNIRLRAPRKSIGRAPPASSALVDMIEMTSRTRNDSVLASSDGSLRVSSLRGTLRESRPSVLNDGFDGAMPAAALPNRPASIAVTTGVSDAGAGAFSRLALALRGGSGTGYDVTDSGWETDNATDTGTVSGPSPIDVRAHMLPTYASSTVTQTQSPGVASICIPPPRQRTGPFSAPLATTGSTAQQQQQQPLYYQPLTVVTGAKTGQQPERARPKSIRRMRANTASLECLSGSAPSGVSTLLRRRQHPMRGATSSDFKAVAGFSPGAAQRAKLIHHGVDASLSDLQSCSPSELVFSRSDVGLSSSGGGGECFAIPGKSLGKRSQLKRSAKECVIM</sequence>
<accession>A0ACC1LWV6</accession>
<protein>
    <submittedName>
        <fullName evidence="1">Uncharacterized protein</fullName>
    </submittedName>
</protein>
<evidence type="ECO:0000313" key="2">
    <source>
        <dbReference type="Proteomes" id="UP001139981"/>
    </source>
</evidence>
<dbReference type="Proteomes" id="UP001139981">
    <property type="component" value="Unassembled WGS sequence"/>
</dbReference>
<keyword evidence="2" id="KW-1185">Reference proteome</keyword>
<name>A0ACC1LWV6_9FUNG</name>
<evidence type="ECO:0000313" key="1">
    <source>
        <dbReference type="EMBL" id="KAJ2885627.1"/>
    </source>
</evidence>